<dbReference type="Proteomes" id="UP000697107">
    <property type="component" value="Unassembled WGS sequence"/>
</dbReference>
<evidence type="ECO:0000313" key="4">
    <source>
        <dbReference type="Proteomes" id="UP000251314"/>
    </source>
</evidence>
<name>A0A329SGL7_9STRA</name>
<dbReference type="EMBL" id="MJFZ01000157">
    <property type="protein sequence ID" value="RAW35820.1"/>
    <property type="molecule type" value="Genomic_DNA"/>
</dbReference>
<sequence length="59" mass="6848">MEYVLETVDEGVEIPYKVGPLKAIHWCTEAWRDLPAKTIENCWLHSTLIAKTDMNFNLL</sequence>
<evidence type="ECO:0000313" key="2">
    <source>
        <dbReference type="EMBL" id="KAG3000827.1"/>
    </source>
</evidence>
<comment type="caution">
    <text evidence="3">The sequence shown here is derived from an EMBL/GenBank/DDBJ whole genome shotgun (WGS) entry which is preliminary data.</text>
</comment>
<dbReference type="EMBL" id="RCMI01000003">
    <property type="protein sequence ID" value="KAG2944523.1"/>
    <property type="molecule type" value="Genomic_DNA"/>
</dbReference>
<evidence type="ECO:0008006" key="5">
    <source>
        <dbReference type="Google" id="ProtNLM"/>
    </source>
</evidence>
<dbReference type="AlphaFoldDB" id="A0A329SGL7"/>
<evidence type="ECO:0000313" key="3">
    <source>
        <dbReference type="EMBL" id="RAW35820.1"/>
    </source>
</evidence>
<dbReference type="Proteomes" id="UP000774804">
    <property type="component" value="Unassembled WGS sequence"/>
</dbReference>
<dbReference type="EMBL" id="RCML01000001">
    <property type="protein sequence ID" value="KAG3000827.1"/>
    <property type="molecule type" value="Genomic_DNA"/>
</dbReference>
<gene>
    <name evidence="3" type="ORF">PC110_g7899</name>
    <name evidence="1" type="ORF">PC115_g307</name>
    <name evidence="2" type="ORF">PC118_g94</name>
</gene>
<proteinExistence type="predicted"/>
<keyword evidence="4" id="KW-1185">Reference proteome</keyword>
<accession>A0A329SGL7</accession>
<protein>
    <recommendedName>
        <fullName evidence="5">DDE-1 domain-containing protein</fullName>
    </recommendedName>
</protein>
<dbReference type="Proteomes" id="UP000251314">
    <property type="component" value="Unassembled WGS sequence"/>
</dbReference>
<organism evidence="3 4">
    <name type="scientific">Phytophthora cactorum</name>
    <dbReference type="NCBI Taxonomy" id="29920"/>
    <lineage>
        <taxon>Eukaryota</taxon>
        <taxon>Sar</taxon>
        <taxon>Stramenopiles</taxon>
        <taxon>Oomycota</taxon>
        <taxon>Peronosporomycetes</taxon>
        <taxon>Peronosporales</taxon>
        <taxon>Peronosporaceae</taxon>
        <taxon>Phytophthora</taxon>
    </lineage>
</organism>
<evidence type="ECO:0000313" key="1">
    <source>
        <dbReference type="EMBL" id="KAG2944523.1"/>
    </source>
</evidence>
<reference evidence="3 4" key="1">
    <citation type="submission" date="2018-01" db="EMBL/GenBank/DDBJ databases">
        <title>Draft genome of the strawberry crown rot pathogen Phytophthora cactorum.</title>
        <authorList>
            <person name="Armitage A.D."/>
            <person name="Lysoe E."/>
            <person name="Nellist C.F."/>
            <person name="Harrison R.J."/>
            <person name="Brurberg M.B."/>
        </authorList>
    </citation>
    <scope>NUCLEOTIDE SEQUENCE [LARGE SCALE GENOMIC DNA]</scope>
    <source>
        <strain evidence="3 4">10300</strain>
    </source>
</reference>
<dbReference type="VEuPathDB" id="FungiDB:PC110_g7899"/>
<reference evidence="1" key="2">
    <citation type="submission" date="2018-10" db="EMBL/GenBank/DDBJ databases">
        <title>Effector identification in a new, highly contiguous assembly of the strawberry crown rot pathogen Phytophthora cactorum.</title>
        <authorList>
            <person name="Armitage A.D."/>
            <person name="Nellist C.F."/>
            <person name="Bates H."/>
            <person name="Vickerstaff R.J."/>
            <person name="Harrison R.J."/>
        </authorList>
    </citation>
    <scope>NUCLEOTIDE SEQUENCE</scope>
    <source>
        <strain evidence="1">4032</strain>
        <strain evidence="2">P415</strain>
    </source>
</reference>
<dbReference type="OrthoDB" id="88448at2759"/>